<dbReference type="PANTHER" id="PTHR10204">
    <property type="entry name" value="NAD P H OXIDOREDUCTASE-RELATED"/>
    <property type="match status" value="1"/>
</dbReference>
<dbReference type="PANTHER" id="PTHR10204:SF34">
    <property type="entry name" value="NAD(P)H DEHYDROGENASE [QUINONE] 1 ISOFORM 1"/>
    <property type="match status" value="1"/>
</dbReference>
<accession>A0A1X6WKZ7</accession>
<dbReference type="Proteomes" id="UP000195918">
    <property type="component" value="Unassembled WGS sequence"/>
</dbReference>
<dbReference type="InterPro" id="IPR003680">
    <property type="entry name" value="Flavodoxin_fold"/>
</dbReference>
<dbReference type="InterPro" id="IPR051545">
    <property type="entry name" value="NAD(P)H_dehydrogenase_qn"/>
</dbReference>
<keyword evidence="2" id="KW-0560">Oxidoreductase</keyword>
<dbReference type="Pfam" id="PF02525">
    <property type="entry name" value="Flavodoxin_2"/>
    <property type="match status" value="1"/>
</dbReference>
<gene>
    <name evidence="4" type="ORF">FM121_02785</name>
</gene>
<dbReference type="GO" id="GO:0003955">
    <property type="term" value="F:NAD(P)H dehydrogenase (quinone) activity"/>
    <property type="evidence" value="ECO:0007669"/>
    <property type="project" value="TreeGrafter"/>
</dbReference>
<organism evidence="4 5">
    <name type="scientific">Vagococcus fluvialis bH819</name>
    <dbReference type="NCBI Taxonomy" id="1255619"/>
    <lineage>
        <taxon>Bacteria</taxon>
        <taxon>Bacillati</taxon>
        <taxon>Bacillota</taxon>
        <taxon>Bacilli</taxon>
        <taxon>Lactobacillales</taxon>
        <taxon>Enterococcaceae</taxon>
        <taxon>Vagococcus</taxon>
    </lineage>
</organism>
<sequence length="190" mass="22002">MKTIIYVHPWEGSLNHAVLDKTKEILSKKKETYQVIDLYEEQFDPVFHASELRYFSKGDTPNQQVKNYQKMLKNSSELIFIFPVWWYSTPAILKGFLDKVLLKNFAYTEDSKGIMTGLLTHIKKVHVITTGQAPKWYMKLLKGNNIQRTFISATLKSVGMSGIKWHHLGYVVTSSKEKKQKFLVGLESKL</sequence>
<dbReference type="OrthoDB" id="9798454at2"/>
<evidence type="ECO:0000256" key="1">
    <source>
        <dbReference type="ARBA" id="ARBA00006252"/>
    </source>
</evidence>
<dbReference type="Gene3D" id="3.40.50.360">
    <property type="match status" value="1"/>
</dbReference>
<evidence type="ECO:0000313" key="4">
    <source>
        <dbReference type="EMBL" id="SLM84994.1"/>
    </source>
</evidence>
<dbReference type="InterPro" id="IPR029039">
    <property type="entry name" value="Flavoprotein-like_sf"/>
</dbReference>
<dbReference type="RefSeq" id="WP_086950637.1">
    <property type="nucleotide sequence ID" value="NZ_FWFD01000007.1"/>
</dbReference>
<dbReference type="SUPFAM" id="SSF52218">
    <property type="entry name" value="Flavoproteins"/>
    <property type="match status" value="1"/>
</dbReference>
<keyword evidence="5" id="KW-1185">Reference proteome</keyword>
<evidence type="ECO:0000313" key="5">
    <source>
        <dbReference type="Proteomes" id="UP000195918"/>
    </source>
</evidence>
<protein>
    <submittedName>
        <fullName evidence="4">NAD(P)H oxidoreductase YRKL @ Flavodoxin 2</fullName>
    </submittedName>
</protein>
<reference evidence="5" key="1">
    <citation type="submission" date="2017-02" db="EMBL/GenBank/DDBJ databases">
        <authorList>
            <person name="Dridi B."/>
        </authorList>
    </citation>
    <scope>NUCLEOTIDE SEQUENCE [LARGE SCALE GENOMIC DNA]</scope>
    <source>
        <strain evidence="5">bH819</strain>
    </source>
</reference>
<evidence type="ECO:0000256" key="2">
    <source>
        <dbReference type="ARBA" id="ARBA00023002"/>
    </source>
</evidence>
<comment type="similarity">
    <text evidence="1">Belongs to the NAD(P)H dehydrogenase (quinone) family.</text>
</comment>
<dbReference type="GO" id="GO:0005829">
    <property type="term" value="C:cytosol"/>
    <property type="evidence" value="ECO:0007669"/>
    <property type="project" value="TreeGrafter"/>
</dbReference>
<name>A0A1X6WKZ7_9ENTE</name>
<feature type="domain" description="Flavodoxin-like fold" evidence="3">
    <location>
        <begin position="4"/>
        <end position="179"/>
    </location>
</feature>
<proteinExistence type="inferred from homology"/>
<dbReference type="AlphaFoldDB" id="A0A1X6WKZ7"/>
<dbReference type="EMBL" id="FWFD01000007">
    <property type="protein sequence ID" value="SLM84994.1"/>
    <property type="molecule type" value="Genomic_DNA"/>
</dbReference>
<evidence type="ECO:0000259" key="3">
    <source>
        <dbReference type="Pfam" id="PF02525"/>
    </source>
</evidence>